<feature type="non-terminal residue" evidence="1">
    <location>
        <position position="1"/>
    </location>
</feature>
<evidence type="ECO:0000313" key="2">
    <source>
        <dbReference type="Proteomes" id="UP000595437"/>
    </source>
</evidence>
<protein>
    <submittedName>
        <fullName evidence="1">Uncharacterized protein</fullName>
    </submittedName>
</protein>
<reference evidence="2" key="1">
    <citation type="submission" date="2021-01" db="EMBL/GenBank/DDBJ databases">
        <title>Caligus Genome Assembly.</title>
        <authorList>
            <person name="Gallardo-Escarate C."/>
        </authorList>
    </citation>
    <scope>NUCLEOTIDE SEQUENCE [LARGE SCALE GENOMIC DNA]</scope>
</reference>
<gene>
    <name evidence="1" type="ORF">FKW44_022721</name>
</gene>
<organism evidence="1 2">
    <name type="scientific">Caligus rogercresseyi</name>
    <name type="common">Sea louse</name>
    <dbReference type="NCBI Taxonomy" id="217165"/>
    <lineage>
        <taxon>Eukaryota</taxon>
        <taxon>Metazoa</taxon>
        <taxon>Ecdysozoa</taxon>
        <taxon>Arthropoda</taxon>
        <taxon>Crustacea</taxon>
        <taxon>Multicrustacea</taxon>
        <taxon>Hexanauplia</taxon>
        <taxon>Copepoda</taxon>
        <taxon>Siphonostomatoida</taxon>
        <taxon>Caligidae</taxon>
        <taxon>Caligus</taxon>
    </lineage>
</organism>
<keyword evidence="2" id="KW-1185">Reference proteome</keyword>
<dbReference type="Proteomes" id="UP000595437">
    <property type="component" value="Chromosome 17"/>
</dbReference>
<accession>A0A7T8JUM0</accession>
<feature type="non-terminal residue" evidence="1">
    <location>
        <position position="64"/>
    </location>
</feature>
<dbReference type="EMBL" id="CP045906">
    <property type="protein sequence ID" value="QQP34736.1"/>
    <property type="molecule type" value="Genomic_DNA"/>
</dbReference>
<evidence type="ECO:0000313" key="1">
    <source>
        <dbReference type="EMBL" id="QQP34736.1"/>
    </source>
</evidence>
<proteinExistence type="predicted"/>
<name>A0A7T8JUM0_CALRO</name>
<sequence>GPQGRAIIIIPRGPQRDLSHLLLLLQRLPCPDIKCSGKLCSSSEIHSIEYHRPLIPLEDPEEPG</sequence>
<dbReference type="AlphaFoldDB" id="A0A7T8JUM0"/>